<protein>
    <submittedName>
        <fullName evidence="1">Uncharacterized protein</fullName>
    </submittedName>
</protein>
<sequence>MKIHTRYFPFLSFFLLTLIVAVFGRGAIYTPPNVEKISDQFKRIPVNQGYNVFFGGSNVHMNNNGSNADLILDKTSGSGLASKNKYFYGFFNAQMKLPPGFTSGIVIAFYLSNADEYPKNHDEIDFELLGHEKRRDWVLQTNLYGNGSVRTGREEKFYLWFDPTSDYHDYSILWNNHHIVFLVDNIPVREITHNTAINSVYPSKPMSVYVTIWDGSEWATHGGKYPVNYNYAPFITSLRGIELEGCVIQQKGSSECSRKSPSSLDPVDGQQFAKLSNQQMSGLDWSRRKHMFYSYCQDTSRYKILPPECTSK</sequence>
<keyword evidence="2" id="KW-1185">Reference proteome</keyword>
<evidence type="ECO:0000313" key="1">
    <source>
        <dbReference type="EMBL" id="KAI5679187.1"/>
    </source>
</evidence>
<proteinExistence type="predicted"/>
<dbReference type="Proteomes" id="UP001060085">
    <property type="component" value="Linkage Group LG02"/>
</dbReference>
<name>A0ACC0C2R3_CATRO</name>
<evidence type="ECO:0000313" key="2">
    <source>
        <dbReference type="Proteomes" id="UP001060085"/>
    </source>
</evidence>
<gene>
    <name evidence="1" type="ORF">M9H77_10137</name>
</gene>
<reference evidence="2" key="1">
    <citation type="journal article" date="2023" name="Nat. Plants">
        <title>Single-cell RNA sequencing provides a high-resolution roadmap for understanding the multicellular compartmentation of specialized metabolism.</title>
        <authorList>
            <person name="Sun S."/>
            <person name="Shen X."/>
            <person name="Li Y."/>
            <person name="Li Y."/>
            <person name="Wang S."/>
            <person name="Li R."/>
            <person name="Zhang H."/>
            <person name="Shen G."/>
            <person name="Guo B."/>
            <person name="Wei J."/>
            <person name="Xu J."/>
            <person name="St-Pierre B."/>
            <person name="Chen S."/>
            <person name="Sun C."/>
        </authorList>
    </citation>
    <scope>NUCLEOTIDE SEQUENCE [LARGE SCALE GENOMIC DNA]</scope>
</reference>
<accession>A0ACC0C2R3</accession>
<organism evidence="1 2">
    <name type="scientific">Catharanthus roseus</name>
    <name type="common">Madagascar periwinkle</name>
    <name type="synonym">Vinca rosea</name>
    <dbReference type="NCBI Taxonomy" id="4058"/>
    <lineage>
        <taxon>Eukaryota</taxon>
        <taxon>Viridiplantae</taxon>
        <taxon>Streptophyta</taxon>
        <taxon>Embryophyta</taxon>
        <taxon>Tracheophyta</taxon>
        <taxon>Spermatophyta</taxon>
        <taxon>Magnoliopsida</taxon>
        <taxon>eudicotyledons</taxon>
        <taxon>Gunneridae</taxon>
        <taxon>Pentapetalae</taxon>
        <taxon>asterids</taxon>
        <taxon>lamiids</taxon>
        <taxon>Gentianales</taxon>
        <taxon>Apocynaceae</taxon>
        <taxon>Rauvolfioideae</taxon>
        <taxon>Vinceae</taxon>
        <taxon>Catharanthinae</taxon>
        <taxon>Catharanthus</taxon>
    </lineage>
</organism>
<comment type="caution">
    <text evidence="1">The sequence shown here is derived from an EMBL/GenBank/DDBJ whole genome shotgun (WGS) entry which is preliminary data.</text>
</comment>
<dbReference type="EMBL" id="CM044702">
    <property type="protein sequence ID" value="KAI5679187.1"/>
    <property type="molecule type" value="Genomic_DNA"/>
</dbReference>